<proteinExistence type="predicted"/>
<dbReference type="eggNOG" id="COG5285">
    <property type="taxonomic scope" value="Bacteria"/>
</dbReference>
<dbReference type="GO" id="GO:0016706">
    <property type="term" value="F:2-oxoglutarate-dependent dioxygenase activity"/>
    <property type="evidence" value="ECO:0007669"/>
    <property type="project" value="UniProtKB-ARBA"/>
</dbReference>
<dbReference type="KEGG" id="ccz:CCALI_01361"/>
<evidence type="ECO:0000313" key="1">
    <source>
        <dbReference type="EMBL" id="CCW35179.1"/>
    </source>
</evidence>
<dbReference type="Pfam" id="PF05721">
    <property type="entry name" value="PhyH"/>
    <property type="match status" value="1"/>
</dbReference>
<dbReference type="HOGENOM" id="CLU_1084969_0_0_0"/>
<dbReference type="PATRIC" id="fig|1303518.3.peg.1391"/>
<dbReference type="STRING" id="454171.CP488_02736"/>
<dbReference type="PANTHER" id="PTHR20883:SF48">
    <property type="entry name" value="ECTOINE DIOXYGENASE"/>
    <property type="match status" value="1"/>
</dbReference>
<accession>S0EU75</accession>
<sequence>MQLSYFQKKQFYEQGYLVIPGVVPPIMVREAMRAINHSIGEGMPPDLMVKFRAQSFCPELQGSAVITDLFNRTPALALAESAIGEGKICPIKGGQIALRFPGTQDPPPVPRPHLDGMHSPTNGVPEGEIHNFTALVGILLSDVTEEYAGNFTVWPGSHHLHEAWFREKGPLSLLEGMPKVTLPEPVQVKGKAGDMILAHYLLAHGVAPNISPNVRYAIFFRLRHVNHEEQRFESMTDAWLQWEGMRDVVEAIRAARS</sequence>
<evidence type="ECO:0000313" key="2">
    <source>
        <dbReference type="Proteomes" id="UP000014227"/>
    </source>
</evidence>
<reference evidence="2" key="1">
    <citation type="submission" date="2013-03" db="EMBL/GenBank/DDBJ databases">
        <title>Genome sequence of Chthonomonas calidirosea, the first sequenced genome from the Armatimonadetes phylum (formally candidate division OP10).</title>
        <authorList>
            <person name="Lee K.C.Y."/>
            <person name="Morgan X.C."/>
            <person name="Dunfield P.F."/>
            <person name="Tamas I."/>
            <person name="Houghton K.M."/>
            <person name="Vyssotski M."/>
            <person name="Ryan J.L.J."/>
            <person name="Lagutin K."/>
            <person name="McDonald I.R."/>
            <person name="Stott M.B."/>
        </authorList>
    </citation>
    <scope>NUCLEOTIDE SEQUENCE [LARGE SCALE GENOMIC DNA]</scope>
    <source>
        <strain evidence="2">DSM 23976 / ICMP 18418 / T49</strain>
    </source>
</reference>
<dbReference type="InParanoid" id="S0EU75"/>
<organism evidence="1 2">
    <name type="scientific">Chthonomonas calidirosea (strain DSM 23976 / ICMP 18418 / T49)</name>
    <dbReference type="NCBI Taxonomy" id="1303518"/>
    <lineage>
        <taxon>Bacteria</taxon>
        <taxon>Bacillati</taxon>
        <taxon>Armatimonadota</taxon>
        <taxon>Chthonomonadia</taxon>
        <taxon>Chthonomonadales</taxon>
        <taxon>Chthonomonadaceae</taxon>
        <taxon>Chthonomonas</taxon>
    </lineage>
</organism>
<dbReference type="EMBL" id="HF951689">
    <property type="protein sequence ID" value="CCW35179.1"/>
    <property type="molecule type" value="Genomic_DNA"/>
</dbReference>
<dbReference type="Proteomes" id="UP000014227">
    <property type="component" value="Chromosome I"/>
</dbReference>
<dbReference type="GO" id="GO:0005506">
    <property type="term" value="F:iron ion binding"/>
    <property type="evidence" value="ECO:0007669"/>
    <property type="project" value="UniProtKB-ARBA"/>
</dbReference>
<dbReference type="AlphaFoldDB" id="S0EU75"/>
<gene>
    <name evidence="1" type="ORF">CCALI_01361</name>
</gene>
<dbReference type="InterPro" id="IPR008775">
    <property type="entry name" value="Phytyl_CoA_dOase-like"/>
</dbReference>
<protein>
    <submittedName>
        <fullName evidence="1">Protein involved in biosynthesis of mitomycin antibiotics/polyketide fumonisin</fullName>
    </submittedName>
</protein>
<keyword evidence="2" id="KW-1185">Reference proteome</keyword>
<dbReference type="RefSeq" id="WP_016482719.1">
    <property type="nucleotide sequence ID" value="NC_021487.1"/>
</dbReference>
<dbReference type="PANTHER" id="PTHR20883">
    <property type="entry name" value="PHYTANOYL-COA DIOXYGENASE DOMAIN CONTAINING 1"/>
    <property type="match status" value="1"/>
</dbReference>
<dbReference type="Gene3D" id="2.60.120.620">
    <property type="entry name" value="q2cbj1_9rhob like domain"/>
    <property type="match status" value="1"/>
</dbReference>
<name>S0EU75_CHTCT</name>
<dbReference type="OrthoDB" id="3678021at2"/>
<dbReference type="SUPFAM" id="SSF51197">
    <property type="entry name" value="Clavaminate synthase-like"/>
    <property type="match status" value="1"/>
</dbReference>